<proteinExistence type="predicted"/>
<dbReference type="Pfam" id="PF13472">
    <property type="entry name" value="Lipase_GDSL_2"/>
    <property type="match status" value="1"/>
</dbReference>
<evidence type="ECO:0000313" key="4">
    <source>
        <dbReference type="Proteomes" id="UP000322214"/>
    </source>
</evidence>
<dbReference type="PANTHER" id="PTHR48098:SF3">
    <property type="entry name" value="IRON(III) ENTEROBACTIN ESTERASE"/>
    <property type="match status" value="1"/>
</dbReference>
<dbReference type="STRING" id="980251.GCA_001642875_04626"/>
<dbReference type="InterPro" id="IPR000801">
    <property type="entry name" value="Esterase-like"/>
</dbReference>
<dbReference type="EMBL" id="CP042912">
    <property type="protein sequence ID" value="QEG20357.1"/>
    <property type="molecule type" value="Genomic_DNA"/>
</dbReference>
<dbReference type="OrthoDB" id="9775130at2"/>
<protein>
    <submittedName>
        <fullName evidence="3">Enterobactin/ferric enterobactin esterase</fullName>
    </submittedName>
</protein>
<dbReference type="InterPro" id="IPR013830">
    <property type="entry name" value="SGNH_hydro"/>
</dbReference>
<dbReference type="AlphaFoldDB" id="A0A5B9P1F8"/>
<organism evidence="3 4">
    <name type="scientific">Mariniblastus fucicola</name>
    <dbReference type="NCBI Taxonomy" id="980251"/>
    <lineage>
        <taxon>Bacteria</taxon>
        <taxon>Pseudomonadati</taxon>
        <taxon>Planctomycetota</taxon>
        <taxon>Planctomycetia</taxon>
        <taxon>Pirellulales</taxon>
        <taxon>Pirellulaceae</taxon>
        <taxon>Mariniblastus</taxon>
    </lineage>
</organism>
<accession>A0A5B9P1F8</accession>
<keyword evidence="1" id="KW-0732">Signal</keyword>
<reference evidence="3 4" key="1">
    <citation type="submission" date="2019-08" db="EMBL/GenBank/DDBJ databases">
        <title>Deep-cultivation of Planctomycetes and their phenomic and genomic characterization uncovers novel biology.</title>
        <authorList>
            <person name="Wiegand S."/>
            <person name="Jogler M."/>
            <person name="Boedeker C."/>
            <person name="Pinto D."/>
            <person name="Vollmers J."/>
            <person name="Rivas-Marin E."/>
            <person name="Kohn T."/>
            <person name="Peeters S.H."/>
            <person name="Heuer A."/>
            <person name="Rast P."/>
            <person name="Oberbeckmann S."/>
            <person name="Bunk B."/>
            <person name="Jeske O."/>
            <person name="Meyerdierks A."/>
            <person name="Storesund J.E."/>
            <person name="Kallscheuer N."/>
            <person name="Luecker S."/>
            <person name="Lage O.M."/>
            <person name="Pohl T."/>
            <person name="Merkel B.J."/>
            <person name="Hornburger P."/>
            <person name="Mueller R.-W."/>
            <person name="Bruemmer F."/>
            <person name="Labrenz M."/>
            <person name="Spormann A.M."/>
            <person name="Op den Camp H."/>
            <person name="Overmann J."/>
            <person name="Amann R."/>
            <person name="Jetten M.S.M."/>
            <person name="Mascher T."/>
            <person name="Medema M.H."/>
            <person name="Devos D.P."/>
            <person name="Kaster A.-K."/>
            <person name="Ovreas L."/>
            <person name="Rohde M."/>
            <person name="Galperin M.Y."/>
            <person name="Jogler C."/>
        </authorList>
    </citation>
    <scope>NUCLEOTIDE SEQUENCE [LARGE SCALE GENOMIC DNA]</scope>
    <source>
        <strain evidence="3 4">FC18</strain>
    </source>
</reference>
<feature type="signal peptide" evidence="1">
    <location>
        <begin position="1"/>
        <end position="23"/>
    </location>
</feature>
<evidence type="ECO:0000259" key="2">
    <source>
        <dbReference type="Pfam" id="PF13472"/>
    </source>
</evidence>
<dbReference type="SUPFAM" id="SSF52266">
    <property type="entry name" value="SGNH hydrolase"/>
    <property type="match status" value="1"/>
</dbReference>
<dbReference type="Gene3D" id="3.40.50.1820">
    <property type="entry name" value="alpha/beta hydrolase"/>
    <property type="match status" value="1"/>
</dbReference>
<dbReference type="InterPro" id="IPR036514">
    <property type="entry name" value="SGNH_hydro_sf"/>
</dbReference>
<evidence type="ECO:0000256" key="1">
    <source>
        <dbReference type="SAM" id="SignalP"/>
    </source>
</evidence>
<dbReference type="KEGG" id="mff:MFFC18_02040"/>
<dbReference type="CDD" id="cd01820">
    <property type="entry name" value="PAF_acetylesterase_like"/>
    <property type="match status" value="1"/>
</dbReference>
<dbReference type="Proteomes" id="UP000322214">
    <property type="component" value="Chromosome"/>
</dbReference>
<dbReference type="PANTHER" id="PTHR48098">
    <property type="entry name" value="ENTEROCHELIN ESTERASE-RELATED"/>
    <property type="match status" value="1"/>
</dbReference>
<evidence type="ECO:0000313" key="3">
    <source>
        <dbReference type="EMBL" id="QEG20357.1"/>
    </source>
</evidence>
<dbReference type="Gene3D" id="3.40.50.1110">
    <property type="entry name" value="SGNH hydrolase"/>
    <property type="match status" value="1"/>
</dbReference>
<sequence precursor="true">METTVKHILVIFVALLFGATAFAQQDQKYALGPDSQVQNVPQGEITQGEILESKTFPGTKRRYSIYVPKQYDPKKPAALMVFQDGHAYESRDGSYRAPVVMDNLIAHGEMPVTIGVFVDPGHKKDQLPEQRGWRPRPENRSFEYDTLSADYATFLLDEVLPPILEKYNIDPNPDRWAICGASSGGICAFTVAWERPDKFRKVLSHIGSFTNIRHGDTYPGIIRKTEKKPIRVFLQDGSGDLDNEHGNWPLANQQMAKALAYKGYDYKFVYGTEGHNGKHGGAILPESMRWLWRGDKDVKPTPKSITPETQTAEWAVKWWMPRHKEKLAARKEMEKVDLLFVGDSITHGWEQAGKKVFDQFYADRNVLNIGFSGDRTEHVLWRFENGAIDDIDPKLAVVMIGTNNTGHRMDPADETALGIEHILNGLKSRLPNTKILLLAVFPRDADTKGKHRVRNDEINALISDFADGEQVFFLDIGDKFLDENGNLPKSIMPDLLHPNEKGYEAWALAMEPIIKKLMGE</sequence>
<dbReference type="InterPro" id="IPR050583">
    <property type="entry name" value="Mycobacterial_A85_antigen"/>
</dbReference>
<name>A0A5B9P1F8_9BACT</name>
<dbReference type="GO" id="GO:0016788">
    <property type="term" value="F:hydrolase activity, acting on ester bonds"/>
    <property type="evidence" value="ECO:0007669"/>
    <property type="project" value="UniProtKB-ARBA"/>
</dbReference>
<dbReference type="SUPFAM" id="SSF53474">
    <property type="entry name" value="alpha/beta-Hydrolases"/>
    <property type="match status" value="1"/>
</dbReference>
<feature type="domain" description="SGNH hydrolase-type esterase" evidence="2">
    <location>
        <begin position="340"/>
        <end position="505"/>
    </location>
</feature>
<dbReference type="InterPro" id="IPR029058">
    <property type="entry name" value="AB_hydrolase_fold"/>
</dbReference>
<gene>
    <name evidence="3" type="ORF">MFFC18_02040</name>
</gene>
<dbReference type="Pfam" id="PF00756">
    <property type="entry name" value="Esterase"/>
    <property type="match status" value="1"/>
</dbReference>
<keyword evidence="4" id="KW-1185">Reference proteome</keyword>
<feature type="chain" id="PRO_5022662609" evidence="1">
    <location>
        <begin position="24"/>
        <end position="520"/>
    </location>
</feature>